<protein>
    <submittedName>
        <fullName evidence="1">Uncharacterized protein</fullName>
    </submittedName>
</protein>
<keyword evidence="2" id="KW-1185">Reference proteome</keyword>
<dbReference type="Proteomes" id="UP000324222">
    <property type="component" value="Unassembled WGS sequence"/>
</dbReference>
<dbReference type="AlphaFoldDB" id="A0A5B7JB51"/>
<reference evidence="1 2" key="1">
    <citation type="submission" date="2019-05" db="EMBL/GenBank/DDBJ databases">
        <title>Another draft genome of Portunus trituberculatus and its Hox gene families provides insights of decapod evolution.</title>
        <authorList>
            <person name="Jeong J.-H."/>
            <person name="Song I."/>
            <person name="Kim S."/>
            <person name="Choi T."/>
            <person name="Kim D."/>
            <person name="Ryu S."/>
            <person name="Kim W."/>
        </authorList>
    </citation>
    <scope>NUCLEOTIDE SEQUENCE [LARGE SCALE GENOMIC DNA]</scope>
    <source>
        <tissue evidence="1">Muscle</tissue>
    </source>
</reference>
<proteinExistence type="predicted"/>
<comment type="caution">
    <text evidence="1">The sequence shown here is derived from an EMBL/GenBank/DDBJ whole genome shotgun (WGS) entry which is preliminary data.</text>
</comment>
<evidence type="ECO:0000313" key="2">
    <source>
        <dbReference type="Proteomes" id="UP000324222"/>
    </source>
</evidence>
<sequence length="48" mass="5364">MRDLKFHKQADRCMGSWESRALCRTLGRQDLGDVAGGTPRSWSVSTPV</sequence>
<name>A0A5B7JB51_PORTR</name>
<dbReference type="EMBL" id="VSRR010094905">
    <property type="protein sequence ID" value="MPC93452.1"/>
    <property type="molecule type" value="Genomic_DNA"/>
</dbReference>
<accession>A0A5B7JB51</accession>
<gene>
    <name evidence="1" type="ORF">E2C01_088580</name>
</gene>
<evidence type="ECO:0000313" key="1">
    <source>
        <dbReference type="EMBL" id="MPC93452.1"/>
    </source>
</evidence>
<organism evidence="1 2">
    <name type="scientific">Portunus trituberculatus</name>
    <name type="common">Swimming crab</name>
    <name type="synonym">Neptunus trituberculatus</name>
    <dbReference type="NCBI Taxonomy" id="210409"/>
    <lineage>
        <taxon>Eukaryota</taxon>
        <taxon>Metazoa</taxon>
        <taxon>Ecdysozoa</taxon>
        <taxon>Arthropoda</taxon>
        <taxon>Crustacea</taxon>
        <taxon>Multicrustacea</taxon>
        <taxon>Malacostraca</taxon>
        <taxon>Eumalacostraca</taxon>
        <taxon>Eucarida</taxon>
        <taxon>Decapoda</taxon>
        <taxon>Pleocyemata</taxon>
        <taxon>Brachyura</taxon>
        <taxon>Eubrachyura</taxon>
        <taxon>Portunoidea</taxon>
        <taxon>Portunidae</taxon>
        <taxon>Portuninae</taxon>
        <taxon>Portunus</taxon>
    </lineage>
</organism>